<sequence length="102" mass="10673">MPVQTRPAWSRMAMSAQYASGAPDRQDSGCGASPAISMSMACEVWSSPHPHAGGVAPPRASIIISAPGRDGDGSGIDIPLTIPLFPSKRPGTQQIRFDLNKT</sequence>
<gene>
    <name evidence="1" type="ORF">GCM10010191_48770</name>
</gene>
<evidence type="ECO:0000313" key="1">
    <source>
        <dbReference type="EMBL" id="GAA2429602.1"/>
    </source>
</evidence>
<comment type="caution">
    <text evidence="1">The sequence shown here is derived from an EMBL/GenBank/DDBJ whole genome shotgun (WGS) entry which is preliminary data.</text>
</comment>
<protein>
    <submittedName>
        <fullName evidence="1">Uncharacterized protein</fullName>
    </submittedName>
</protein>
<accession>A0ABN3JJA0</accession>
<name>A0ABN3JJA0_9ACTN</name>
<organism evidence="1 2">
    <name type="scientific">Actinomadura vinacea</name>
    <dbReference type="NCBI Taxonomy" id="115336"/>
    <lineage>
        <taxon>Bacteria</taxon>
        <taxon>Bacillati</taxon>
        <taxon>Actinomycetota</taxon>
        <taxon>Actinomycetes</taxon>
        <taxon>Streptosporangiales</taxon>
        <taxon>Thermomonosporaceae</taxon>
        <taxon>Actinomadura</taxon>
    </lineage>
</organism>
<evidence type="ECO:0000313" key="2">
    <source>
        <dbReference type="Proteomes" id="UP001501231"/>
    </source>
</evidence>
<dbReference type="EMBL" id="BAAARW010000019">
    <property type="protein sequence ID" value="GAA2429602.1"/>
    <property type="molecule type" value="Genomic_DNA"/>
</dbReference>
<keyword evidence="2" id="KW-1185">Reference proteome</keyword>
<dbReference type="Proteomes" id="UP001501231">
    <property type="component" value="Unassembled WGS sequence"/>
</dbReference>
<proteinExistence type="predicted"/>
<reference evidence="1 2" key="1">
    <citation type="journal article" date="2019" name="Int. J. Syst. Evol. Microbiol.">
        <title>The Global Catalogue of Microorganisms (GCM) 10K type strain sequencing project: providing services to taxonomists for standard genome sequencing and annotation.</title>
        <authorList>
            <consortium name="The Broad Institute Genomics Platform"/>
            <consortium name="The Broad Institute Genome Sequencing Center for Infectious Disease"/>
            <person name="Wu L."/>
            <person name="Ma J."/>
        </authorList>
    </citation>
    <scope>NUCLEOTIDE SEQUENCE [LARGE SCALE GENOMIC DNA]</scope>
    <source>
        <strain evidence="1 2">JCM 3325</strain>
    </source>
</reference>